<reference evidence="1 2" key="1">
    <citation type="journal article" date="2019" name="Antonie Van Leeuwenhoek">
        <title>Description of 'Ca. Methylobacter oryzae' KRF1, a novel species from the environmentally important Methylobacter clade 2.</title>
        <authorList>
            <person name="Khatri K."/>
            <person name="Mohite J.A."/>
            <person name="Pandit P.S."/>
            <person name="Bahulikar R."/>
            <person name="Rahalkar M.C."/>
        </authorList>
    </citation>
    <scope>NUCLEOTIDE SEQUENCE [LARGE SCALE GENOMIC DNA]</scope>
    <source>
        <strain evidence="1 2">KRF1</strain>
    </source>
</reference>
<proteinExistence type="predicted"/>
<dbReference type="Proteomes" id="UP000733744">
    <property type="component" value="Unassembled WGS sequence"/>
</dbReference>
<protein>
    <recommendedName>
        <fullName evidence="3">DUF4868 domain-containing protein</fullName>
    </recommendedName>
</protein>
<dbReference type="RefSeq" id="WP_127030702.1">
    <property type="nucleotide sequence ID" value="NZ_RYFG02000060.1"/>
</dbReference>
<comment type="caution">
    <text evidence="1">The sequence shown here is derived from an EMBL/GenBank/DDBJ whole genome shotgun (WGS) entry which is preliminary data.</text>
</comment>
<evidence type="ECO:0000313" key="2">
    <source>
        <dbReference type="Proteomes" id="UP000733744"/>
    </source>
</evidence>
<gene>
    <name evidence="1" type="ORF">EKO24_006805</name>
</gene>
<keyword evidence="2" id="KW-1185">Reference proteome</keyword>
<evidence type="ECO:0000313" key="1">
    <source>
        <dbReference type="EMBL" id="TRW99042.1"/>
    </source>
</evidence>
<accession>A0ABY3CCK8</accession>
<dbReference type="EMBL" id="RYFG02000060">
    <property type="protein sequence ID" value="TRW99042.1"/>
    <property type="molecule type" value="Genomic_DNA"/>
</dbReference>
<sequence>MKRTLFKIAENFYVESRKNDICYRVTVDIKDWVTTEDWDFFFEFQDKNALSEGETNIVVTQLRPEASELFSERTFTTNLENEIAAAYFKQLSSDLNIELNGTKIKSKDVYVKVSDELSCIKKNTNVDGVDISVICGVTDRDWEDGGWYVICNGRLVAEADQSIATGWGMNGIPKYHADFAFFRGLIEFSCSDSSKLPWTTTKTGVDQDSKIYKAALYHMSTSMKPVTTFLRERAQEVTHKTEGKISDTPLLNAIKNASTVRIHDVPAENIKSIFERPERVLPAEDNNKMASVQYTVPIEQINLVKKSLNVTTNREVGEMTFNYYFGYECDNNE</sequence>
<name>A0ABY3CCK8_9GAMM</name>
<evidence type="ECO:0008006" key="3">
    <source>
        <dbReference type="Google" id="ProtNLM"/>
    </source>
</evidence>
<organism evidence="1 2">
    <name type="scientific">Candidatus Methylobacter oryzae</name>
    <dbReference type="NCBI Taxonomy" id="2497749"/>
    <lineage>
        <taxon>Bacteria</taxon>
        <taxon>Pseudomonadati</taxon>
        <taxon>Pseudomonadota</taxon>
        <taxon>Gammaproteobacteria</taxon>
        <taxon>Methylococcales</taxon>
        <taxon>Methylococcaceae</taxon>
        <taxon>Methylobacter</taxon>
    </lineage>
</organism>